<dbReference type="EMBL" id="JACHIO010000018">
    <property type="protein sequence ID" value="MBB5065663.1"/>
    <property type="molecule type" value="Genomic_DNA"/>
</dbReference>
<evidence type="ECO:0000256" key="7">
    <source>
        <dbReference type="ARBA" id="ARBA00023002"/>
    </source>
</evidence>
<evidence type="ECO:0000256" key="3">
    <source>
        <dbReference type="ARBA" id="ARBA00007870"/>
    </source>
</evidence>
<evidence type="ECO:0000313" key="14">
    <source>
        <dbReference type="Proteomes" id="UP000584867"/>
    </source>
</evidence>
<dbReference type="GO" id="GO:0005737">
    <property type="term" value="C:cytoplasm"/>
    <property type="evidence" value="ECO:0007669"/>
    <property type="project" value="TreeGrafter"/>
</dbReference>
<dbReference type="UniPathway" id="UPA00028">
    <property type="reaction ID" value="UER00004"/>
</dbReference>
<keyword evidence="10" id="KW-0566">Pantothenate biosynthesis</keyword>
<dbReference type="Gene3D" id="1.10.1040.10">
    <property type="entry name" value="N-(1-d-carboxylethyl)-l-norvaline Dehydrogenase, domain 2"/>
    <property type="match status" value="1"/>
</dbReference>
<dbReference type="PANTHER" id="PTHR21708">
    <property type="entry name" value="PROBABLE 2-DEHYDROPANTOATE 2-REDUCTASE"/>
    <property type="match status" value="1"/>
</dbReference>
<comment type="catalytic activity">
    <reaction evidence="9 10">
        <text>(R)-pantoate + NADP(+) = 2-dehydropantoate + NADPH + H(+)</text>
        <dbReference type="Rhea" id="RHEA:16233"/>
        <dbReference type="ChEBI" id="CHEBI:11561"/>
        <dbReference type="ChEBI" id="CHEBI:15378"/>
        <dbReference type="ChEBI" id="CHEBI:15980"/>
        <dbReference type="ChEBI" id="CHEBI:57783"/>
        <dbReference type="ChEBI" id="CHEBI:58349"/>
        <dbReference type="EC" id="1.1.1.169"/>
    </reaction>
</comment>
<reference evidence="13 14" key="1">
    <citation type="submission" date="2020-08" db="EMBL/GenBank/DDBJ databases">
        <title>Genomic Encyclopedia of Type Strains, Phase IV (KMG-V): Genome sequencing to study the core and pangenomes of soil and plant-associated prokaryotes.</title>
        <authorList>
            <person name="Whitman W."/>
        </authorList>
    </citation>
    <scope>NUCLEOTIDE SEQUENCE [LARGE SCALE GENOMIC DNA]</scope>
    <source>
        <strain evidence="13 14">X5P3</strain>
    </source>
</reference>
<dbReference type="SUPFAM" id="SSF48179">
    <property type="entry name" value="6-phosphogluconate dehydrogenase C-terminal domain-like"/>
    <property type="match status" value="1"/>
</dbReference>
<evidence type="ECO:0000313" key="13">
    <source>
        <dbReference type="EMBL" id="MBB5065663.1"/>
    </source>
</evidence>
<evidence type="ECO:0000259" key="12">
    <source>
        <dbReference type="Pfam" id="PF08546"/>
    </source>
</evidence>
<gene>
    <name evidence="13" type="ORF">HDF15_004032</name>
</gene>
<dbReference type="SUPFAM" id="SSF51735">
    <property type="entry name" value="NAD(P)-binding Rossmann-fold domains"/>
    <property type="match status" value="1"/>
</dbReference>
<feature type="domain" description="Ketopantoate reductase N-terminal" evidence="11">
    <location>
        <begin position="3"/>
        <end position="151"/>
    </location>
</feature>
<evidence type="ECO:0000256" key="8">
    <source>
        <dbReference type="ARBA" id="ARBA00032024"/>
    </source>
</evidence>
<sequence>MRILIVGAGAVGGYFGARLAAAGRDVTFLVRAGRAEQLRRTGLVVKSPHGDLAMQPKLLLASEIVEPFDLIVLSTKAYSLDAAIQDFAPAVGAQTMILPLLNGMRHFDILVARFGESAILGGSTRIVSDLSPEGHVLQFGPWHDMVFGERDKSVTPGIEALGATLQGCGFPTMLSPDILASLWMKWTMLSSLAGTTCLLRGTIGEIEAAAGGVETVRAIIAESAAISAANGYPQKPDFLEQHTARMTEPGSALTASMFRDLQKGAPVEADHILGDFLARGRAHGVAAPLLEAAYVQLSIYSASLSPK</sequence>
<comment type="pathway">
    <text evidence="2 10">Cofactor biosynthesis; (R)-pantothenate biosynthesis; (R)-pantoate from 3-methyl-2-oxobutanoate: step 2/2.</text>
</comment>
<dbReference type="RefSeq" id="WP_184258542.1">
    <property type="nucleotide sequence ID" value="NZ_JACHIO010000018.1"/>
</dbReference>
<evidence type="ECO:0000256" key="5">
    <source>
        <dbReference type="ARBA" id="ARBA00019465"/>
    </source>
</evidence>
<dbReference type="EC" id="1.1.1.169" evidence="4 10"/>
<keyword evidence="7 10" id="KW-0560">Oxidoreductase</keyword>
<protein>
    <recommendedName>
        <fullName evidence="5 10">2-dehydropantoate 2-reductase</fullName>
        <ecNumber evidence="4 10">1.1.1.169</ecNumber>
    </recommendedName>
    <alternativeName>
        <fullName evidence="8 10">Ketopantoate reductase</fullName>
    </alternativeName>
</protein>
<dbReference type="FunFam" id="3.40.50.720:FF:000307">
    <property type="entry name" value="2-dehydropantoate 2-reductase"/>
    <property type="match status" value="1"/>
</dbReference>
<dbReference type="InterPro" id="IPR013332">
    <property type="entry name" value="KPR_N"/>
</dbReference>
<dbReference type="InterPro" id="IPR036291">
    <property type="entry name" value="NAD(P)-bd_dom_sf"/>
</dbReference>
<dbReference type="GO" id="GO:0015940">
    <property type="term" value="P:pantothenate biosynthetic process"/>
    <property type="evidence" value="ECO:0007669"/>
    <property type="project" value="UniProtKB-UniPathway"/>
</dbReference>
<dbReference type="Proteomes" id="UP000584867">
    <property type="component" value="Unassembled WGS sequence"/>
</dbReference>
<dbReference type="FunFam" id="1.10.1040.10:FF:000017">
    <property type="entry name" value="2-dehydropantoate 2-reductase"/>
    <property type="match status" value="1"/>
</dbReference>
<dbReference type="NCBIfam" id="TIGR00745">
    <property type="entry name" value="apbA_panE"/>
    <property type="match status" value="1"/>
</dbReference>
<comment type="similarity">
    <text evidence="3 10">Belongs to the ketopantoate reductase family.</text>
</comment>
<dbReference type="Pfam" id="PF02558">
    <property type="entry name" value="ApbA"/>
    <property type="match status" value="1"/>
</dbReference>
<dbReference type="InterPro" id="IPR051402">
    <property type="entry name" value="KPR-Related"/>
</dbReference>
<dbReference type="Gene3D" id="3.40.50.720">
    <property type="entry name" value="NAD(P)-binding Rossmann-like Domain"/>
    <property type="match status" value="1"/>
</dbReference>
<accession>A0A7W7ZT80</accession>
<evidence type="ECO:0000256" key="9">
    <source>
        <dbReference type="ARBA" id="ARBA00048793"/>
    </source>
</evidence>
<keyword evidence="6 10" id="KW-0521">NADP</keyword>
<feature type="domain" description="Ketopantoate reductase C-terminal" evidence="12">
    <location>
        <begin position="177"/>
        <end position="297"/>
    </location>
</feature>
<name>A0A7W7ZT80_9BACT</name>
<evidence type="ECO:0000256" key="10">
    <source>
        <dbReference type="RuleBase" id="RU362068"/>
    </source>
</evidence>
<evidence type="ECO:0000256" key="6">
    <source>
        <dbReference type="ARBA" id="ARBA00022857"/>
    </source>
</evidence>
<dbReference type="GO" id="GO:0008677">
    <property type="term" value="F:2-dehydropantoate 2-reductase activity"/>
    <property type="evidence" value="ECO:0007669"/>
    <property type="project" value="UniProtKB-EC"/>
</dbReference>
<evidence type="ECO:0000256" key="1">
    <source>
        <dbReference type="ARBA" id="ARBA00002919"/>
    </source>
</evidence>
<evidence type="ECO:0000256" key="4">
    <source>
        <dbReference type="ARBA" id="ARBA00013014"/>
    </source>
</evidence>
<dbReference type="InterPro" id="IPR013328">
    <property type="entry name" value="6PGD_dom2"/>
</dbReference>
<dbReference type="InterPro" id="IPR003710">
    <property type="entry name" value="ApbA"/>
</dbReference>
<comment type="function">
    <text evidence="1 10">Catalyzes the NADPH-dependent reduction of ketopantoate into pantoic acid.</text>
</comment>
<dbReference type="AlphaFoldDB" id="A0A7W7ZT80"/>
<dbReference type="InterPro" id="IPR008927">
    <property type="entry name" value="6-PGluconate_DH-like_C_sf"/>
</dbReference>
<dbReference type="InterPro" id="IPR013752">
    <property type="entry name" value="KPA_reductase"/>
</dbReference>
<dbReference type="PANTHER" id="PTHR21708:SF26">
    <property type="entry name" value="2-DEHYDROPANTOATE 2-REDUCTASE"/>
    <property type="match status" value="1"/>
</dbReference>
<proteinExistence type="inferred from homology"/>
<evidence type="ECO:0000256" key="2">
    <source>
        <dbReference type="ARBA" id="ARBA00004994"/>
    </source>
</evidence>
<comment type="caution">
    <text evidence="13">The sequence shown here is derived from an EMBL/GenBank/DDBJ whole genome shotgun (WGS) entry which is preliminary data.</text>
</comment>
<organism evidence="13 14">
    <name type="scientific">Granulicella mallensis</name>
    <dbReference type="NCBI Taxonomy" id="940614"/>
    <lineage>
        <taxon>Bacteria</taxon>
        <taxon>Pseudomonadati</taxon>
        <taxon>Acidobacteriota</taxon>
        <taxon>Terriglobia</taxon>
        <taxon>Terriglobales</taxon>
        <taxon>Acidobacteriaceae</taxon>
        <taxon>Granulicella</taxon>
    </lineage>
</organism>
<evidence type="ECO:0000259" key="11">
    <source>
        <dbReference type="Pfam" id="PF02558"/>
    </source>
</evidence>
<dbReference type="Pfam" id="PF08546">
    <property type="entry name" value="ApbA_C"/>
    <property type="match status" value="1"/>
</dbReference>